<evidence type="ECO:0000313" key="4">
    <source>
        <dbReference type="Proteomes" id="UP000286246"/>
    </source>
</evidence>
<accession>A0A420BK35</accession>
<evidence type="ECO:0000259" key="2">
    <source>
        <dbReference type="SMART" id="SM00849"/>
    </source>
</evidence>
<dbReference type="InterPro" id="IPR050855">
    <property type="entry name" value="NDM-1-like"/>
</dbReference>
<dbReference type="SUPFAM" id="SSF56281">
    <property type="entry name" value="Metallo-hydrolase/oxidoreductase"/>
    <property type="match status" value="1"/>
</dbReference>
<feature type="domain" description="Metallo-beta-lactamase" evidence="2">
    <location>
        <begin position="80"/>
        <end position="249"/>
    </location>
</feature>
<dbReference type="Gene3D" id="3.60.15.10">
    <property type="entry name" value="Ribonuclease Z/Hydroxyacylglutathione hydrolase-like"/>
    <property type="match status" value="1"/>
</dbReference>
<feature type="signal peptide" evidence="1">
    <location>
        <begin position="1"/>
        <end position="18"/>
    </location>
</feature>
<reference evidence="3 4" key="1">
    <citation type="submission" date="2018-09" db="EMBL/GenBank/DDBJ databases">
        <title>Genomic Encyclopedia of Type Strains, Phase III (KMG-III): the genomes of soil and plant-associated and newly described type strains.</title>
        <authorList>
            <person name="Whitman W."/>
        </authorList>
    </citation>
    <scope>NUCLEOTIDE SEQUENCE [LARGE SCALE GENOMIC DNA]</scope>
    <source>
        <strain evidence="3 4">CECT 7938</strain>
    </source>
</reference>
<dbReference type="RefSeq" id="WP_120258680.1">
    <property type="nucleotide sequence ID" value="NZ_RAPY01000001.1"/>
</dbReference>
<dbReference type="EMBL" id="RAPY01000001">
    <property type="protein sequence ID" value="RKE57088.1"/>
    <property type="molecule type" value="Genomic_DNA"/>
</dbReference>
<dbReference type="Pfam" id="PF00753">
    <property type="entry name" value="Lactamase_B"/>
    <property type="match status" value="1"/>
</dbReference>
<keyword evidence="3" id="KW-0378">Hydrolase</keyword>
<keyword evidence="1" id="KW-0732">Signal</keyword>
<dbReference type="InterPro" id="IPR001279">
    <property type="entry name" value="Metallo-B-lactamas"/>
</dbReference>
<dbReference type="AlphaFoldDB" id="A0A420BK35"/>
<dbReference type="SMART" id="SM00849">
    <property type="entry name" value="Lactamase_B"/>
    <property type="match status" value="1"/>
</dbReference>
<dbReference type="PANTHER" id="PTHR42951">
    <property type="entry name" value="METALLO-BETA-LACTAMASE DOMAIN-CONTAINING"/>
    <property type="match status" value="1"/>
</dbReference>
<dbReference type="Proteomes" id="UP000286246">
    <property type="component" value="Unassembled WGS sequence"/>
</dbReference>
<evidence type="ECO:0000256" key="1">
    <source>
        <dbReference type="SAM" id="SignalP"/>
    </source>
</evidence>
<dbReference type="InterPro" id="IPR036866">
    <property type="entry name" value="RibonucZ/Hydroxyglut_hydro"/>
</dbReference>
<protein>
    <submittedName>
        <fullName evidence="3">Glyoxylase-like metal-dependent hydrolase (Beta-lactamase superfamily II)</fullName>
    </submittedName>
</protein>
<sequence length="347" mass="38840">MKKLILAIALFTSIGASAQTEKVTYKPLMQQFVPTDLSTYRPVLKSTLDRSYKIDPTVGYTIQETKPGSKIYVLTDGVWQSAAIVTTTGVVLLDAPESYGMNIEKMVKQVTDKPITTLIYTHSHNDHISGSRYLKNIKNLEIIAAKPVASYLKEKNDQKRLVPTNSFSGKLTLKKGDKTIELQELALFHSNESDVAVYLPKEKFLMVVDLLTPGYVPFKNLDLSNNMHGYLKAFDKVLAYDFDVFLAGHLTALGNKEDVVVAKAYATDLYSIVKKLYQNTDMMKVMGEAAGTIGWENKFLLFNVYLDKIIKEGTDEVVAKWGDKLGGVDVWAPSHVSTMLNYVKWDD</sequence>
<dbReference type="OrthoDB" id="9769598at2"/>
<organism evidence="3 4">
    <name type="scientific">Sphingobacterium detergens</name>
    <dbReference type="NCBI Taxonomy" id="1145106"/>
    <lineage>
        <taxon>Bacteria</taxon>
        <taxon>Pseudomonadati</taxon>
        <taxon>Bacteroidota</taxon>
        <taxon>Sphingobacteriia</taxon>
        <taxon>Sphingobacteriales</taxon>
        <taxon>Sphingobacteriaceae</taxon>
        <taxon>Sphingobacterium</taxon>
    </lineage>
</organism>
<evidence type="ECO:0000313" key="3">
    <source>
        <dbReference type="EMBL" id="RKE57088.1"/>
    </source>
</evidence>
<proteinExistence type="predicted"/>
<name>A0A420BK35_SPHD1</name>
<comment type="caution">
    <text evidence="3">The sequence shown here is derived from an EMBL/GenBank/DDBJ whole genome shotgun (WGS) entry which is preliminary data.</text>
</comment>
<gene>
    <name evidence="3" type="ORF">DFQ12_1964</name>
</gene>
<feature type="chain" id="PRO_5019331959" evidence="1">
    <location>
        <begin position="19"/>
        <end position="347"/>
    </location>
</feature>
<dbReference type="GO" id="GO:0016787">
    <property type="term" value="F:hydrolase activity"/>
    <property type="evidence" value="ECO:0007669"/>
    <property type="project" value="UniProtKB-KW"/>
</dbReference>
<keyword evidence="4" id="KW-1185">Reference proteome</keyword>